<feature type="compositionally biased region" description="Polar residues" evidence="2">
    <location>
        <begin position="113"/>
        <end position="125"/>
    </location>
</feature>
<accession>A0A8H3F1A8</accession>
<evidence type="ECO:0000256" key="1">
    <source>
        <dbReference type="PROSITE-ProRule" id="PRU00176"/>
    </source>
</evidence>
<dbReference type="Pfam" id="PF00076">
    <property type="entry name" value="RRM_1"/>
    <property type="match status" value="2"/>
</dbReference>
<organism evidence="4 5">
    <name type="scientific">Gomphillus americanus</name>
    <dbReference type="NCBI Taxonomy" id="1940652"/>
    <lineage>
        <taxon>Eukaryota</taxon>
        <taxon>Fungi</taxon>
        <taxon>Dikarya</taxon>
        <taxon>Ascomycota</taxon>
        <taxon>Pezizomycotina</taxon>
        <taxon>Lecanoromycetes</taxon>
        <taxon>OSLEUM clade</taxon>
        <taxon>Ostropomycetidae</taxon>
        <taxon>Ostropales</taxon>
        <taxon>Graphidaceae</taxon>
        <taxon>Gomphilloideae</taxon>
        <taxon>Gomphillus</taxon>
    </lineage>
</organism>
<evidence type="ECO:0000313" key="5">
    <source>
        <dbReference type="Proteomes" id="UP000664169"/>
    </source>
</evidence>
<feature type="region of interest" description="Disordered" evidence="2">
    <location>
        <begin position="584"/>
        <end position="611"/>
    </location>
</feature>
<feature type="domain" description="RRM" evidence="3">
    <location>
        <begin position="365"/>
        <end position="443"/>
    </location>
</feature>
<gene>
    <name evidence="4" type="ORF">GOMPHAMPRED_007698</name>
</gene>
<dbReference type="SUPFAM" id="SSF54928">
    <property type="entry name" value="RNA-binding domain, RBD"/>
    <property type="match status" value="2"/>
</dbReference>
<sequence>MASPRTPAAPDGSTNALGSLADLRKHLSSQGGGSLPTTPAKLADLDPAILLSIKSRNSLTAPKSPSFSQHLRNTSTSSVVTVTKYNGGEASRGLPAHLERNWRNVNDPFVASSATTTPLSAMSSQRGKEKQEDESTVGSPTPKPREDRDSSNISAENAQGFFKANSCIFVANLAVGQNDQDLEADVSKVFSRFGDLWVKIRRDRNAMPYAFCQFTKENDASKALTSGHGLEICGRPCRVERAKANRSVYLSRNSGGKISEIEAREILSKEGPLERLWYPTGTDKEVYRLSDGIWATFAFFQDARDAQTTFKDNQEFRLEVPYSPEEHERKRISSFKFSPAATITPRRGVRASYNWPTNGSRLTHNSVFIGNLPMGASIESVRECLEGCGTIRTIEIIGKLTNIVAGYNIWAFVEFANDGGVKAAMASDIQINGRRLRIEPRESQENPRRSFSVVGSPRGRVPLTPRTPVNENVPIKSPMSTPNAMVPIYEGNQQAQAQPQTPVNPQMYNHAVSYGSPYPGYGGYYSPPTQAETGPNNVSPFVPLPAQQPMMGQFPVPGFVSAQYPSPQLAYGYVYPTMVPGDAAANSGGPGNVPTQASPNNNPATGNGVSH</sequence>
<dbReference type="PANTHER" id="PTHR23147">
    <property type="entry name" value="SERINE/ARGININE RICH SPLICING FACTOR"/>
    <property type="match status" value="1"/>
</dbReference>
<dbReference type="InterPro" id="IPR050907">
    <property type="entry name" value="SRSF"/>
</dbReference>
<evidence type="ECO:0000256" key="2">
    <source>
        <dbReference type="SAM" id="MobiDB-lite"/>
    </source>
</evidence>
<feature type="region of interest" description="Disordered" evidence="2">
    <location>
        <begin position="440"/>
        <end position="477"/>
    </location>
</feature>
<feature type="region of interest" description="Disordered" evidence="2">
    <location>
        <begin position="1"/>
        <end position="41"/>
    </location>
</feature>
<evidence type="ECO:0000313" key="4">
    <source>
        <dbReference type="EMBL" id="CAF9912576.1"/>
    </source>
</evidence>
<dbReference type="GO" id="GO:0003723">
    <property type="term" value="F:RNA binding"/>
    <property type="evidence" value="ECO:0007669"/>
    <property type="project" value="UniProtKB-UniRule"/>
</dbReference>
<reference evidence="4" key="1">
    <citation type="submission" date="2021-03" db="EMBL/GenBank/DDBJ databases">
        <authorList>
            <person name="Tagirdzhanova G."/>
        </authorList>
    </citation>
    <scope>NUCLEOTIDE SEQUENCE</scope>
</reference>
<keyword evidence="5" id="KW-1185">Reference proteome</keyword>
<dbReference type="InterPro" id="IPR035979">
    <property type="entry name" value="RBD_domain_sf"/>
</dbReference>
<keyword evidence="1" id="KW-0694">RNA-binding</keyword>
<feature type="compositionally biased region" description="Polar residues" evidence="2">
    <location>
        <begin position="593"/>
        <end position="611"/>
    </location>
</feature>
<dbReference type="Proteomes" id="UP000664169">
    <property type="component" value="Unassembled WGS sequence"/>
</dbReference>
<dbReference type="PROSITE" id="PS50102">
    <property type="entry name" value="RRM"/>
    <property type="match status" value="2"/>
</dbReference>
<dbReference type="SMART" id="SM00360">
    <property type="entry name" value="RRM"/>
    <property type="match status" value="2"/>
</dbReference>
<feature type="domain" description="RRM" evidence="3">
    <location>
        <begin position="166"/>
        <end position="244"/>
    </location>
</feature>
<dbReference type="Gene3D" id="3.30.70.330">
    <property type="match status" value="2"/>
</dbReference>
<dbReference type="InterPro" id="IPR000504">
    <property type="entry name" value="RRM_dom"/>
</dbReference>
<dbReference type="EMBL" id="CAJPDQ010000007">
    <property type="protein sequence ID" value="CAF9912576.1"/>
    <property type="molecule type" value="Genomic_DNA"/>
</dbReference>
<evidence type="ECO:0000259" key="3">
    <source>
        <dbReference type="PROSITE" id="PS50102"/>
    </source>
</evidence>
<comment type="caution">
    <text evidence="4">The sequence shown here is derived from an EMBL/GenBank/DDBJ whole genome shotgun (WGS) entry which is preliminary data.</text>
</comment>
<feature type="region of interest" description="Disordered" evidence="2">
    <location>
        <begin position="113"/>
        <end position="151"/>
    </location>
</feature>
<proteinExistence type="predicted"/>
<dbReference type="OrthoDB" id="410044at2759"/>
<name>A0A8H3F1A8_9LECA</name>
<dbReference type="AlphaFoldDB" id="A0A8H3F1A8"/>
<protein>
    <recommendedName>
        <fullName evidence="3">RRM domain-containing protein</fullName>
    </recommendedName>
</protein>
<dbReference type="InterPro" id="IPR012677">
    <property type="entry name" value="Nucleotide-bd_a/b_plait_sf"/>
</dbReference>